<name>A0ABS1A472_9ENTR</name>
<keyword evidence="2" id="KW-1185">Reference proteome</keyword>
<evidence type="ECO:0000313" key="2">
    <source>
        <dbReference type="Proteomes" id="UP001318920"/>
    </source>
</evidence>
<dbReference type="SUPFAM" id="SSF141452">
    <property type="entry name" value="Hcp1-like"/>
    <property type="match status" value="1"/>
</dbReference>
<accession>A0ABS1A472</accession>
<protein>
    <submittedName>
        <fullName evidence="1">Type VI secretion system tube protein Hcp</fullName>
    </submittedName>
</protein>
<dbReference type="PANTHER" id="PTHR34319">
    <property type="entry name" value="MAJOR EXPORTED PROTEIN"/>
    <property type="match status" value="1"/>
</dbReference>
<reference evidence="1 2" key="1">
    <citation type="submission" date="2020-11" db="EMBL/GenBank/DDBJ databases">
        <title>Enhanced detection system for hospital associated transmission using whole genome sequencing surveillance.</title>
        <authorList>
            <person name="Harrison L.H."/>
            <person name="Van Tyne D."/>
            <person name="Marsh J.W."/>
            <person name="Griffith M.P."/>
            <person name="Snyder D.J."/>
            <person name="Cooper V.S."/>
            <person name="Mustapha M."/>
        </authorList>
    </citation>
    <scope>NUCLEOTIDE SEQUENCE [LARGE SCALE GENOMIC DNA]</scope>
    <source>
        <strain evidence="1 2">CB00171</strain>
    </source>
</reference>
<evidence type="ECO:0000313" key="1">
    <source>
        <dbReference type="EMBL" id="MBJ8390627.1"/>
    </source>
</evidence>
<dbReference type="Gene3D" id="2.30.110.20">
    <property type="entry name" value="Hcp1-like"/>
    <property type="match status" value="1"/>
</dbReference>
<comment type="caution">
    <text evidence="1">The sequence shown here is derived from an EMBL/GenBank/DDBJ whole genome shotgun (WGS) entry which is preliminary data.</text>
</comment>
<dbReference type="Proteomes" id="UP001318920">
    <property type="component" value="Unassembled WGS sequence"/>
</dbReference>
<dbReference type="PANTHER" id="PTHR34319:SF6">
    <property type="entry name" value="MAJOR EXPORTED PROTEIN"/>
    <property type="match status" value="1"/>
</dbReference>
<dbReference type="InterPro" id="IPR008514">
    <property type="entry name" value="T6SS_Hcp"/>
</dbReference>
<dbReference type="Pfam" id="PF05638">
    <property type="entry name" value="T6SS_HCP"/>
    <property type="match status" value="1"/>
</dbReference>
<dbReference type="RefSeq" id="WP_110497861.1">
    <property type="nucleotide sequence ID" value="NZ_JADWNA010000005.1"/>
</dbReference>
<organism evidence="1 2">
    <name type="scientific">Citrobacter cronae</name>
    <dbReference type="NCBI Taxonomy" id="1748967"/>
    <lineage>
        <taxon>Bacteria</taxon>
        <taxon>Pseudomonadati</taxon>
        <taxon>Pseudomonadota</taxon>
        <taxon>Gammaproteobacteria</taxon>
        <taxon>Enterobacterales</taxon>
        <taxon>Enterobacteriaceae</taxon>
        <taxon>Citrobacter</taxon>
        <taxon>Citrobacter freundii complex</taxon>
    </lineage>
</organism>
<proteinExistence type="predicted"/>
<dbReference type="NCBIfam" id="TIGR03344">
    <property type="entry name" value="VI_effect_Hcp1"/>
    <property type="match status" value="1"/>
</dbReference>
<dbReference type="EMBL" id="JADWNA010000005">
    <property type="protein sequence ID" value="MBJ8390627.1"/>
    <property type="molecule type" value="Genomic_DNA"/>
</dbReference>
<sequence>MSHPAHLFLIDQNGSPIIGGSEVIGREGSIEVLQLSHGMNVPHDGNTGRLTSGRKHSPMGILKEIDQSSPYLCRALCENHKLQKATIKWYRTNAAGQEEEFYHMILENVKIVGLHPSLPHINLNSVNAQNPTESLSLMYEKITWKYLNGNIQFTDAWTYGWWG</sequence>
<dbReference type="InterPro" id="IPR052947">
    <property type="entry name" value="T6SS_Hcp1_domain"/>
</dbReference>
<gene>
    <name evidence="1" type="primary">hcp</name>
    <name evidence="1" type="ORF">I6M80_10225</name>
</gene>
<dbReference type="InterPro" id="IPR036624">
    <property type="entry name" value="Hcp1-lik_sf"/>
</dbReference>